<evidence type="ECO:0000313" key="7">
    <source>
        <dbReference type="EMBL" id="REJ06834.1"/>
    </source>
</evidence>
<dbReference type="PANTHER" id="PTHR10996:SF178">
    <property type="entry name" value="2-HYDROXYACID DEHYDROGENASE YGL185C-RELATED"/>
    <property type="match status" value="1"/>
</dbReference>
<dbReference type="GO" id="GO:0030267">
    <property type="term" value="F:glyoxylate reductase (NADPH) activity"/>
    <property type="evidence" value="ECO:0007669"/>
    <property type="project" value="TreeGrafter"/>
</dbReference>
<keyword evidence="2 4" id="KW-0560">Oxidoreductase</keyword>
<keyword evidence="8" id="KW-1185">Reference proteome</keyword>
<dbReference type="SUPFAM" id="SSF52283">
    <property type="entry name" value="Formate/glycerate dehydrogenase catalytic domain-like"/>
    <property type="match status" value="1"/>
</dbReference>
<dbReference type="GO" id="GO:0016618">
    <property type="term" value="F:hydroxypyruvate reductase [NAD(P)H] activity"/>
    <property type="evidence" value="ECO:0007669"/>
    <property type="project" value="TreeGrafter"/>
</dbReference>
<dbReference type="InterPro" id="IPR006139">
    <property type="entry name" value="D-isomer_2_OHA_DH_cat_dom"/>
</dbReference>
<dbReference type="InterPro" id="IPR006140">
    <property type="entry name" value="D-isomer_DH_NAD-bd"/>
</dbReference>
<evidence type="ECO:0000256" key="2">
    <source>
        <dbReference type="ARBA" id="ARBA00023002"/>
    </source>
</evidence>
<dbReference type="EMBL" id="QUAB01000031">
    <property type="protein sequence ID" value="REJ06834.1"/>
    <property type="molecule type" value="Genomic_DNA"/>
</dbReference>
<accession>A0A371NVR8</accession>
<evidence type="ECO:0000256" key="4">
    <source>
        <dbReference type="RuleBase" id="RU003719"/>
    </source>
</evidence>
<dbReference type="AlphaFoldDB" id="A0A371NVR8"/>
<dbReference type="GO" id="GO:0005829">
    <property type="term" value="C:cytosol"/>
    <property type="evidence" value="ECO:0007669"/>
    <property type="project" value="TreeGrafter"/>
</dbReference>
<protein>
    <submittedName>
        <fullName evidence="7">Hydroxyacid dehydrogenase</fullName>
    </submittedName>
</protein>
<dbReference type="InterPro" id="IPR036291">
    <property type="entry name" value="NAD(P)-bd_dom_sf"/>
</dbReference>
<evidence type="ECO:0000259" key="5">
    <source>
        <dbReference type="Pfam" id="PF00389"/>
    </source>
</evidence>
<dbReference type="Pfam" id="PF02826">
    <property type="entry name" value="2-Hacid_dh_C"/>
    <property type="match status" value="1"/>
</dbReference>
<dbReference type="CDD" id="cd12167">
    <property type="entry name" value="2-Hacid_dh_8"/>
    <property type="match status" value="1"/>
</dbReference>
<name>A0A371NVR8_9MICO</name>
<proteinExistence type="inferred from homology"/>
<gene>
    <name evidence="7" type="ORF">DY023_05065</name>
</gene>
<sequence>MATSRPRAHAVMSTEAFELLFDDSRRERFAALADVPSPMHIADLSDPTLSAELAEVEVLITSWGAPRFDADMLRRLPRLRAVFHAAGSVRHHISEEFWERGILITTAAEANAVPVAEFTLAAVVFAGKRVLPGLRTPDAGDAVWGDQLRRRSIGNLGRTVGVVGYSRIGRRVVDLLRSLSGIRVLVADPYADAEAVAAAGATLVPLDELLPQADVLSLHAPSLPSTFHMIAAEQLALLPDGATVINTARGSILDHDALLAECRTGRLDAILDVTDPEPLPADSGLRDLPNVAITPHLAGSLGTETRRLTDAALDELQAYISGAAPHDPVRAADLARSA</sequence>
<dbReference type="Pfam" id="PF00389">
    <property type="entry name" value="2-Hacid_dh"/>
    <property type="match status" value="1"/>
</dbReference>
<comment type="caution">
    <text evidence="7">The sequence shown here is derived from an EMBL/GenBank/DDBJ whole genome shotgun (WGS) entry which is preliminary data.</text>
</comment>
<dbReference type="SUPFAM" id="SSF51735">
    <property type="entry name" value="NAD(P)-binding Rossmann-fold domains"/>
    <property type="match status" value="1"/>
</dbReference>
<feature type="domain" description="D-isomer specific 2-hydroxyacid dehydrogenase catalytic" evidence="5">
    <location>
        <begin position="44"/>
        <end position="329"/>
    </location>
</feature>
<dbReference type="PANTHER" id="PTHR10996">
    <property type="entry name" value="2-HYDROXYACID DEHYDROGENASE-RELATED"/>
    <property type="match status" value="1"/>
</dbReference>
<dbReference type="Gene3D" id="3.40.50.720">
    <property type="entry name" value="NAD(P)-binding Rossmann-like Domain"/>
    <property type="match status" value="2"/>
</dbReference>
<evidence type="ECO:0000256" key="1">
    <source>
        <dbReference type="ARBA" id="ARBA00005854"/>
    </source>
</evidence>
<organism evidence="7 8">
    <name type="scientific">Microbacterium bovistercoris</name>
    <dbReference type="NCBI Taxonomy" id="2293570"/>
    <lineage>
        <taxon>Bacteria</taxon>
        <taxon>Bacillati</taxon>
        <taxon>Actinomycetota</taxon>
        <taxon>Actinomycetes</taxon>
        <taxon>Micrococcales</taxon>
        <taxon>Microbacteriaceae</taxon>
        <taxon>Microbacterium</taxon>
    </lineage>
</organism>
<evidence type="ECO:0000259" key="6">
    <source>
        <dbReference type="Pfam" id="PF02826"/>
    </source>
</evidence>
<dbReference type="InterPro" id="IPR050223">
    <property type="entry name" value="D-isomer_2-hydroxyacid_DH"/>
</dbReference>
<dbReference type="Proteomes" id="UP000262172">
    <property type="component" value="Unassembled WGS sequence"/>
</dbReference>
<dbReference type="OrthoDB" id="4324715at2"/>
<comment type="similarity">
    <text evidence="1 4">Belongs to the D-isomer specific 2-hydroxyacid dehydrogenase family.</text>
</comment>
<reference evidence="7 8" key="1">
    <citation type="submission" date="2018-08" db="EMBL/GenBank/DDBJ databases">
        <title>Isolation, diversity and antifungal activity of Actinobacteria from cow dung.</title>
        <authorList>
            <person name="Ling L."/>
        </authorList>
    </citation>
    <scope>NUCLEOTIDE SEQUENCE [LARGE SCALE GENOMIC DNA]</scope>
    <source>
        <strain evidence="7 8">NEAU-LLE</strain>
    </source>
</reference>
<evidence type="ECO:0000313" key="8">
    <source>
        <dbReference type="Proteomes" id="UP000262172"/>
    </source>
</evidence>
<keyword evidence="3" id="KW-0520">NAD</keyword>
<evidence type="ECO:0000256" key="3">
    <source>
        <dbReference type="ARBA" id="ARBA00023027"/>
    </source>
</evidence>
<dbReference type="GO" id="GO:0051287">
    <property type="term" value="F:NAD binding"/>
    <property type="evidence" value="ECO:0007669"/>
    <property type="project" value="InterPro"/>
</dbReference>
<feature type="domain" description="D-isomer specific 2-hydroxyacid dehydrogenase NAD-binding" evidence="6">
    <location>
        <begin position="144"/>
        <end position="298"/>
    </location>
</feature>